<dbReference type="Proteomes" id="UP001159405">
    <property type="component" value="Unassembled WGS sequence"/>
</dbReference>
<evidence type="ECO:0000256" key="1">
    <source>
        <dbReference type="SAM" id="MobiDB-lite"/>
    </source>
</evidence>
<proteinExistence type="predicted"/>
<reference evidence="2 3" key="1">
    <citation type="submission" date="2022-05" db="EMBL/GenBank/DDBJ databases">
        <authorList>
            <consortium name="Genoscope - CEA"/>
            <person name="William W."/>
        </authorList>
    </citation>
    <scope>NUCLEOTIDE SEQUENCE [LARGE SCALE GENOMIC DNA]</scope>
</reference>
<dbReference type="PANTHER" id="PTHR37935:SF1">
    <property type="entry name" value="CHROMOSOME UNDETERMINED SCAFFOLD_14, WHOLE GENOME SHOTGUN SEQUENCE"/>
    <property type="match status" value="1"/>
</dbReference>
<feature type="compositionally biased region" description="Basic and acidic residues" evidence="1">
    <location>
        <begin position="71"/>
        <end position="81"/>
    </location>
</feature>
<organism evidence="2 3">
    <name type="scientific">Porites lobata</name>
    <dbReference type="NCBI Taxonomy" id="104759"/>
    <lineage>
        <taxon>Eukaryota</taxon>
        <taxon>Metazoa</taxon>
        <taxon>Cnidaria</taxon>
        <taxon>Anthozoa</taxon>
        <taxon>Hexacorallia</taxon>
        <taxon>Scleractinia</taxon>
        <taxon>Fungiina</taxon>
        <taxon>Poritidae</taxon>
        <taxon>Porites</taxon>
    </lineage>
</organism>
<name>A0ABN8N3U0_9CNID</name>
<keyword evidence="3" id="KW-1185">Reference proteome</keyword>
<sequence>MTRGLISQLRSFQQSLFLNRYRSSISNYRSQRYVLTRSIRSFNFLPFISNPWIKAINREHVTRRFSSQKSPEQHTKQDRIPADATPHHYHTTTILQRLHELEEAFRVRGHSVLRWGLSAVIVSGFVIYIFREQLKENVADEVADVASRSLADENVIQKADEVTRAVLQDVLRDLEITKLASAFVMEVLNREDVRNAAIQLTQHVLSDPSTGKKIAELAKNTLSDLLTNDETRVLLLSYIKSLILDQNTKDACKVLLEDLVKDPEVKGFMAASLGELVTSSVVKNSAAELGKSVTHEVVNDVKIQQETGNFLWGTVKKTLTPGWFG</sequence>
<evidence type="ECO:0000313" key="2">
    <source>
        <dbReference type="EMBL" id="CAH3040893.1"/>
    </source>
</evidence>
<feature type="region of interest" description="Disordered" evidence="1">
    <location>
        <begin position="64"/>
        <end position="84"/>
    </location>
</feature>
<dbReference type="EMBL" id="CALNXK010000008">
    <property type="protein sequence ID" value="CAH3040893.1"/>
    <property type="molecule type" value="Genomic_DNA"/>
</dbReference>
<dbReference type="PANTHER" id="PTHR37935">
    <property type="entry name" value="CHROMOSOME UNDETERMINED SCAFFOLD_14, WHOLE GENOME SHOTGUN SEQUENCE"/>
    <property type="match status" value="1"/>
</dbReference>
<gene>
    <name evidence="2" type="ORF">PLOB_00045553</name>
</gene>
<accession>A0ABN8N3U0</accession>
<protein>
    <submittedName>
        <fullName evidence="2">Uncharacterized protein</fullName>
    </submittedName>
</protein>
<evidence type="ECO:0000313" key="3">
    <source>
        <dbReference type="Proteomes" id="UP001159405"/>
    </source>
</evidence>
<comment type="caution">
    <text evidence="2">The sequence shown here is derived from an EMBL/GenBank/DDBJ whole genome shotgun (WGS) entry which is preliminary data.</text>
</comment>